<dbReference type="Proteomes" id="UP000780801">
    <property type="component" value="Unassembled WGS sequence"/>
</dbReference>
<dbReference type="AlphaFoldDB" id="A0A9P6FQE2"/>
<comment type="caution">
    <text evidence="2">The sequence shown here is derived from an EMBL/GenBank/DDBJ whole genome shotgun (WGS) entry which is preliminary data.</text>
</comment>
<feature type="compositionally biased region" description="Acidic residues" evidence="1">
    <location>
        <begin position="1"/>
        <end position="10"/>
    </location>
</feature>
<organism evidence="2 3">
    <name type="scientific">Lunasporangiospora selenospora</name>
    <dbReference type="NCBI Taxonomy" id="979761"/>
    <lineage>
        <taxon>Eukaryota</taxon>
        <taxon>Fungi</taxon>
        <taxon>Fungi incertae sedis</taxon>
        <taxon>Mucoromycota</taxon>
        <taxon>Mortierellomycotina</taxon>
        <taxon>Mortierellomycetes</taxon>
        <taxon>Mortierellales</taxon>
        <taxon>Mortierellaceae</taxon>
        <taxon>Lunasporangiospora</taxon>
    </lineage>
</organism>
<name>A0A9P6FQE2_9FUNG</name>
<evidence type="ECO:0000313" key="3">
    <source>
        <dbReference type="Proteomes" id="UP000780801"/>
    </source>
</evidence>
<keyword evidence="3" id="KW-1185">Reference proteome</keyword>
<protein>
    <submittedName>
        <fullName evidence="2">Uncharacterized protein</fullName>
    </submittedName>
</protein>
<accession>A0A9P6FQE2</accession>
<dbReference type="EMBL" id="JAABOA010002733">
    <property type="protein sequence ID" value="KAF9579469.1"/>
    <property type="molecule type" value="Genomic_DNA"/>
</dbReference>
<sequence>MDSDIDEVENDLQRFQSQDGESLQNLQDRYDLANSDEICSVIFKDRSNGSLVKLYHVGNELNCLFLKLLKIGSHKGYDGL</sequence>
<proteinExistence type="predicted"/>
<feature type="compositionally biased region" description="Polar residues" evidence="1">
    <location>
        <begin position="13"/>
        <end position="22"/>
    </location>
</feature>
<gene>
    <name evidence="2" type="ORF">BGW38_004255</name>
</gene>
<reference evidence="2" key="1">
    <citation type="journal article" date="2020" name="Fungal Divers.">
        <title>Resolving the Mortierellaceae phylogeny through synthesis of multi-gene phylogenetics and phylogenomics.</title>
        <authorList>
            <person name="Vandepol N."/>
            <person name="Liber J."/>
            <person name="Desiro A."/>
            <person name="Na H."/>
            <person name="Kennedy M."/>
            <person name="Barry K."/>
            <person name="Grigoriev I.V."/>
            <person name="Miller A.N."/>
            <person name="O'Donnell K."/>
            <person name="Stajich J.E."/>
            <person name="Bonito G."/>
        </authorList>
    </citation>
    <scope>NUCLEOTIDE SEQUENCE</scope>
    <source>
        <strain evidence="2">KOD1015</strain>
    </source>
</reference>
<evidence type="ECO:0000313" key="2">
    <source>
        <dbReference type="EMBL" id="KAF9579469.1"/>
    </source>
</evidence>
<feature type="region of interest" description="Disordered" evidence="1">
    <location>
        <begin position="1"/>
        <end position="22"/>
    </location>
</feature>
<evidence type="ECO:0000256" key="1">
    <source>
        <dbReference type="SAM" id="MobiDB-lite"/>
    </source>
</evidence>